<feature type="domain" description="Guanylate cyclase" evidence="1">
    <location>
        <begin position="227"/>
        <end position="353"/>
    </location>
</feature>
<dbReference type="AlphaFoldDB" id="A0A7W6EI91"/>
<dbReference type="GO" id="GO:0035556">
    <property type="term" value="P:intracellular signal transduction"/>
    <property type="evidence" value="ECO:0007669"/>
    <property type="project" value="InterPro"/>
</dbReference>
<evidence type="ECO:0000313" key="3">
    <source>
        <dbReference type="Proteomes" id="UP000537592"/>
    </source>
</evidence>
<reference evidence="2 3" key="1">
    <citation type="submission" date="2020-08" db="EMBL/GenBank/DDBJ databases">
        <title>Genomic Encyclopedia of Type Strains, Phase IV (KMG-IV): sequencing the most valuable type-strain genomes for metagenomic binning, comparative biology and taxonomic classification.</title>
        <authorList>
            <person name="Goeker M."/>
        </authorList>
    </citation>
    <scope>NUCLEOTIDE SEQUENCE [LARGE SCALE GENOMIC DNA]</scope>
    <source>
        <strain evidence="2 3">DSM 28760</strain>
    </source>
</reference>
<dbReference type="PANTHER" id="PTHR43081:SF11">
    <property type="entry name" value="BLR2264 PROTEIN"/>
    <property type="match status" value="1"/>
</dbReference>
<dbReference type="EMBL" id="JACICC010000008">
    <property type="protein sequence ID" value="MBB3810860.1"/>
    <property type="molecule type" value="Genomic_DNA"/>
</dbReference>
<name>A0A7W6EI91_9HYPH</name>
<dbReference type="PROSITE" id="PS50125">
    <property type="entry name" value="GUANYLATE_CYCLASE_2"/>
    <property type="match status" value="1"/>
</dbReference>
<keyword evidence="3" id="KW-1185">Reference proteome</keyword>
<dbReference type="Pfam" id="PF00211">
    <property type="entry name" value="Guanylate_cyc"/>
    <property type="match status" value="1"/>
</dbReference>
<dbReference type="Proteomes" id="UP000537592">
    <property type="component" value="Unassembled WGS sequence"/>
</dbReference>
<dbReference type="SUPFAM" id="SSF55073">
    <property type="entry name" value="Nucleotide cyclase"/>
    <property type="match status" value="1"/>
</dbReference>
<dbReference type="InterPro" id="IPR001054">
    <property type="entry name" value="A/G_cyclase"/>
</dbReference>
<keyword evidence="2" id="KW-0456">Lyase</keyword>
<dbReference type="RefSeq" id="WP_183754198.1">
    <property type="nucleotide sequence ID" value="NZ_JACICC010000008.1"/>
</dbReference>
<gene>
    <name evidence="2" type="ORF">FHS81_002966</name>
</gene>
<accession>A0A7W6EI91</accession>
<evidence type="ECO:0000259" key="1">
    <source>
        <dbReference type="PROSITE" id="PS50125"/>
    </source>
</evidence>
<dbReference type="EC" id="4.6.1.1" evidence="2"/>
<dbReference type="InterPro" id="IPR050697">
    <property type="entry name" value="Adenylyl/Guanylyl_Cyclase_3/4"/>
</dbReference>
<organism evidence="2 3">
    <name type="scientific">Pseudochelatococcus contaminans</name>
    <dbReference type="NCBI Taxonomy" id="1538103"/>
    <lineage>
        <taxon>Bacteria</taxon>
        <taxon>Pseudomonadati</taxon>
        <taxon>Pseudomonadota</taxon>
        <taxon>Alphaproteobacteria</taxon>
        <taxon>Hyphomicrobiales</taxon>
        <taxon>Chelatococcaceae</taxon>
        <taxon>Pseudochelatococcus</taxon>
    </lineage>
</organism>
<evidence type="ECO:0000313" key="2">
    <source>
        <dbReference type="EMBL" id="MBB3810860.1"/>
    </source>
</evidence>
<dbReference type="SMART" id="SM00044">
    <property type="entry name" value="CYCc"/>
    <property type="match status" value="1"/>
</dbReference>
<dbReference type="Gene3D" id="3.30.70.1230">
    <property type="entry name" value="Nucleotide cyclase"/>
    <property type="match status" value="1"/>
</dbReference>
<sequence>MTEERTTRKSPSEVAGDPVDPTVAVELIEWLAGDECYDLDEATLAEGLGQCLCAAGLPLDRLTLHFRTLHPEYLGRSVAWSPGESVEVLDRERGIETTPGFSDSPLRRVMNTREALTVRLHGSVEPTWVHTDLYRGRGLKEFIFVPLCGADGLVSAASFSTTRASGFTSSVRAVLERIIPALRNACELRTLRRAELTLLNTYVGATTARRVMAGHIRRGEIEAFEAALLLCDLRGFTDLSNRLPGSRVLELLDSYFDRILPAITREGGEVIKFMGDAVLAFFHHESSAASCSAALRGALGALDSLARFTAPDADLDAGIALHYGEAGYGNIGSGHRLDFTLIGRDVNLVSRIQSVCSSTGCPLLMSKRFATLLDLRTVIPVGRHDLRGFAEQVELYSVPAASRYTQKP</sequence>
<protein>
    <submittedName>
        <fullName evidence="2">Adenylate cyclase</fullName>
        <ecNumber evidence="2">4.6.1.1</ecNumber>
    </submittedName>
</protein>
<dbReference type="PANTHER" id="PTHR43081">
    <property type="entry name" value="ADENYLATE CYCLASE, TERMINAL-DIFFERENTIATION SPECIFIC-RELATED"/>
    <property type="match status" value="1"/>
</dbReference>
<dbReference type="GO" id="GO:0006171">
    <property type="term" value="P:cAMP biosynthetic process"/>
    <property type="evidence" value="ECO:0007669"/>
    <property type="project" value="TreeGrafter"/>
</dbReference>
<proteinExistence type="predicted"/>
<dbReference type="CDD" id="cd07302">
    <property type="entry name" value="CHD"/>
    <property type="match status" value="1"/>
</dbReference>
<comment type="caution">
    <text evidence="2">The sequence shown here is derived from an EMBL/GenBank/DDBJ whole genome shotgun (WGS) entry which is preliminary data.</text>
</comment>
<dbReference type="GO" id="GO:0004016">
    <property type="term" value="F:adenylate cyclase activity"/>
    <property type="evidence" value="ECO:0007669"/>
    <property type="project" value="UniProtKB-EC"/>
</dbReference>
<dbReference type="InterPro" id="IPR029787">
    <property type="entry name" value="Nucleotide_cyclase"/>
</dbReference>